<proteinExistence type="predicted"/>
<dbReference type="Proteomes" id="UP001190700">
    <property type="component" value="Unassembled WGS sequence"/>
</dbReference>
<dbReference type="EMBL" id="LGRX02034076">
    <property type="protein sequence ID" value="KAK3238907.1"/>
    <property type="molecule type" value="Genomic_DNA"/>
</dbReference>
<keyword evidence="3" id="KW-1185">Reference proteome</keyword>
<name>A0AAE0BLX8_9CHLO</name>
<accession>A0AAE0BLX8</accession>
<feature type="non-terminal residue" evidence="2">
    <location>
        <position position="1"/>
    </location>
</feature>
<comment type="caution">
    <text evidence="2">The sequence shown here is derived from an EMBL/GenBank/DDBJ whole genome shotgun (WGS) entry which is preliminary data.</text>
</comment>
<evidence type="ECO:0000313" key="2">
    <source>
        <dbReference type="EMBL" id="KAK3238907.1"/>
    </source>
</evidence>
<evidence type="ECO:0000256" key="1">
    <source>
        <dbReference type="SAM" id="MobiDB-lite"/>
    </source>
</evidence>
<evidence type="ECO:0000313" key="3">
    <source>
        <dbReference type="Proteomes" id="UP001190700"/>
    </source>
</evidence>
<organism evidence="2 3">
    <name type="scientific">Cymbomonas tetramitiformis</name>
    <dbReference type="NCBI Taxonomy" id="36881"/>
    <lineage>
        <taxon>Eukaryota</taxon>
        <taxon>Viridiplantae</taxon>
        <taxon>Chlorophyta</taxon>
        <taxon>Pyramimonadophyceae</taxon>
        <taxon>Pyramimonadales</taxon>
        <taxon>Pyramimonadaceae</taxon>
        <taxon>Cymbomonas</taxon>
    </lineage>
</organism>
<sequence>PPTITFTGTNDNAEALKIHWTGTSSTTCVTINGVSADISTLSMFSASVPIGSSVLSWVFNNADMCVEGVCAFTLCDFSLGTTMINGTAHYTEASGLSASNINTTVIVVQPPPPPNPPRIPLLPSPPPESPALH</sequence>
<dbReference type="AlphaFoldDB" id="A0AAE0BLX8"/>
<protein>
    <submittedName>
        <fullName evidence="2">Uncharacterized protein</fullName>
    </submittedName>
</protein>
<reference evidence="2 3" key="1">
    <citation type="journal article" date="2015" name="Genome Biol. Evol.">
        <title>Comparative Genomics of a Bacterivorous Green Alga Reveals Evolutionary Causalities and Consequences of Phago-Mixotrophic Mode of Nutrition.</title>
        <authorList>
            <person name="Burns J.A."/>
            <person name="Paasch A."/>
            <person name="Narechania A."/>
            <person name="Kim E."/>
        </authorList>
    </citation>
    <scope>NUCLEOTIDE SEQUENCE [LARGE SCALE GENOMIC DNA]</scope>
    <source>
        <strain evidence="2 3">PLY_AMNH</strain>
    </source>
</reference>
<gene>
    <name evidence="2" type="ORF">CYMTET_51122</name>
</gene>
<feature type="region of interest" description="Disordered" evidence="1">
    <location>
        <begin position="110"/>
        <end position="133"/>
    </location>
</feature>